<feature type="non-terminal residue" evidence="2">
    <location>
        <position position="1"/>
    </location>
</feature>
<sequence>FGEPAHRRTHPADQARDPPAEQDRKQRQHERNDADQPAEGLPERVGPALREFGTDVGGVRDLDQRRPGAVENLAEVVELVVERLARNQEAGESKLVGVGETEQFSLHVRGEGGCRQRGLELVLALVELVAEPLFATQCEILFKPAHCQQQDGEARLIDLCNPGFELLDRAAQLALQAVCRG</sequence>
<gene>
    <name evidence="2" type="ORF">chiPu_0033151</name>
</gene>
<comment type="caution">
    <text evidence="2">The sequence shown here is derived from an EMBL/GenBank/DDBJ whole genome shotgun (WGS) entry which is preliminary data.</text>
</comment>
<feature type="non-terminal residue" evidence="2">
    <location>
        <position position="181"/>
    </location>
</feature>
<name>A0A401U1Z0_CHIPU</name>
<dbReference type="Proteomes" id="UP000287033">
    <property type="component" value="Unassembled WGS sequence"/>
</dbReference>
<accession>A0A401U1Z0</accession>
<evidence type="ECO:0000313" key="2">
    <source>
        <dbReference type="EMBL" id="GCC48911.1"/>
    </source>
</evidence>
<evidence type="ECO:0000256" key="1">
    <source>
        <dbReference type="SAM" id="MobiDB-lite"/>
    </source>
</evidence>
<feature type="compositionally biased region" description="Basic and acidic residues" evidence="1">
    <location>
        <begin position="1"/>
        <end position="34"/>
    </location>
</feature>
<dbReference type="AlphaFoldDB" id="A0A401U1Z0"/>
<dbReference type="EMBL" id="BEZZ01255637">
    <property type="protein sequence ID" value="GCC48911.1"/>
    <property type="molecule type" value="Genomic_DNA"/>
</dbReference>
<evidence type="ECO:0000313" key="3">
    <source>
        <dbReference type="Proteomes" id="UP000287033"/>
    </source>
</evidence>
<feature type="region of interest" description="Disordered" evidence="1">
    <location>
        <begin position="1"/>
        <end position="48"/>
    </location>
</feature>
<proteinExistence type="predicted"/>
<reference evidence="2 3" key="1">
    <citation type="journal article" date="2018" name="Nat. Ecol. Evol.">
        <title>Shark genomes provide insights into elasmobranch evolution and the origin of vertebrates.</title>
        <authorList>
            <person name="Hara Y"/>
            <person name="Yamaguchi K"/>
            <person name="Onimaru K"/>
            <person name="Kadota M"/>
            <person name="Koyanagi M"/>
            <person name="Keeley SD"/>
            <person name="Tatsumi K"/>
            <person name="Tanaka K"/>
            <person name="Motone F"/>
            <person name="Kageyama Y"/>
            <person name="Nozu R"/>
            <person name="Adachi N"/>
            <person name="Nishimura O"/>
            <person name="Nakagawa R"/>
            <person name="Tanegashima C"/>
            <person name="Kiyatake I"/>
            <person name="Matsumoto R"/>
            <person name="Murakumo K"/>
            <person name="Nishida K"/>
            <person name="Terakita A"/>
            <person name="Kuratani S"/>
            <person name="Sato K"/>
            <person name="Hyodo S Kuraku.S."/>
        </authorList>
    </citation>
    <scope>NUCLEOTIDE SEQUENCE [LARGE SCALE GENOMIC DNA]</scope>
</reference>
<organism evidence="2 3">
    <name type="scientific">Chiloscyllium punctatum</name>
    <name type="common">Brownbanded bambooshark</name>
    <name type="synonym">Hemiscyllium punctatum</name>
    <dbReference type="NCBI Taxonomy" id="137246"/>
    <lineage>
        <taxon>Eukaryota</taxon>
        <taxon>Metazoa</taxon>
        <taxon>Chordata</taxon>
        <taxon>Craniata</taxon>
        <taxon>Vertebrata</taxon>
        <taxon>Chondrichthyes</taxon>
        <taxon>Elasmobranchii</taxon>
        <taxon>Galeomorphii</taxon>
        <taxon>Galeoidea</taxon>
        <taxon>Orectolobiformes</taxon>
        <taxon>Hemiscylliidae</taxon>
        <taxon>Chiloscyllium</taxon>
    </lineage>
</organism>
<keyword evidence="3" id="KW-1185">Reference proteome</keyword>
<protein>
    <submittedName>
        <fullName evidence="2">Uncharacterized protein</fullName>
    </submittedName>
</protein>